<dbReference type="InterPro" id="IPR023471">
    <property type="entry name" value="CtaG/Cox11_dom_sf"/>
</dbReference>
<dbReference type="InterPro" id="IPR007533">
    <property type="entry name" value="Cyt_c_oxidase_assmbl_CtaG"/>
</dbReference>
<accession>A0A1D1UH94</accession>
<dbReference type="Pfam" id="PF04442">
    <property type="entry name" value="CtaG_Cox11"/>
    <property type="match status" value="1"/>
</dbReference>
<feature type="transmembrane region" description="Helical" evidence="9">
    <location>
        <begin position="100"/>
        <end position="118"/>
    </location>
</feature>
<dbReference type="FunFam" id="2.60.370.10:FF:000001">
    <property type="entry name" value="COX11 cytochrome c oxidase assembly homolog"/>
    <property type="match status" value="1"/>
</dbReference>
<feature type="compositionally biased region" description="Polar residues" evidence="8">
    <location>
        <begin position="282"/>
        <end position="295"/>
    </location>
</feature>
<sequence length="301" mass="34077">MLIMRGPYPARIAVKCIFDSNIRSGICFLPKKQLHLPRYLSSPSIIVPVRMVTFSNPCQLCSLAKNASCLHRSNFGHDRILTRWKSTATRSHKYNTQTTVNYLIAIGILLLGMSYAAVPLYRVFCQVTGIGGASNLAKHGDEKVEKLVKVEDRQLRILFTADTASHLHWHFKPVQREVYVYPGETALAFYTARNPTDRPIIGISTYTVLPFEAAKYLNKIQCFCFEEQRLNPHEEVDMPVFFYIDPEFVNDPWLQKTSTVTLSYTFFEAKDGFKFIPPQGLTSPHNRTAPSTSLQPAVAPA</sequence>
<evidence type="ECO:0000256" key="9">
    <source>
        <dbReference type="SAM" id="Phobius"/>
    </source>
</evidence>
<keyword evidence="4 9" id="KW-1133">Transmembrane helix</keyword>
<dbReference type="HAMAP" id="MF_00155">
    <property type="entry name" value="CtaG"/>
    <property type="match status" value="1"/>
</dbReference>
<proteinExistence type="inferred from homology"/>
<evidence type="ECO:0000313" key="10">
    <source>
        <dbReference type="EMBL" id="GAU87765.1"/>
    </source>
</evidence>
<evidence type="ECO:0000256" key="7">
    <source>
        <dbReference type="ARBA" id="ARBA00068998"/>
    </source>
</evidence>
<dbReference type="GO" id="GO:0005743">
    <property type="term" value="C:mitochondrial inner membrane"/>
    <property type="evidence" value="ECO:0007669"/>
    <property type="project" value="UniProtKB-SubCell"/>
</dbReference>
<gene>
    <name evidence="10" type="primary">RvY_00566-1</name>
    <name evidence="10" type="synonym">RvY_00566.1</name>
    <name evidence="10" type="ORF">RvY_00566</name>
</gene>
<evidence type="ECO:0000256" key="3">
    <source>
        <dbReference type="ARBA" id="ARBA00022692"/>
    </source>
</evidence>
<dbReference type="SUPFAM" id="SSF110111">
    <property type="entry name" value="Ctag/Cox11"/>
    <property type="match status" value="1"/>
</dbReference>
<dbReference type="PANTHER" id="PTHR21320">
    <property type="entry name" value="CYTOCHROME C OXIDASE ASSEMBLY PROTEIN COX11-RELATED"/>
    <property type="match status" value="1"/>
</dbReference>
<comment type="subcellular location">
    <subcellularLocation>
        <location evidence="2">Mitochondrion inner membrane</location>
        <topology evidence="2">Single-pass membrane protein</topology>
        <orientation evidence="2">Intermembrane side</orientation>
    </subcellularLocation>
</comment>
<dbReference type="STRING" id="947166.A0A1D1UH94"/>
<evidence type="ECO:0000256" key="1">
    <source>
        <dbReference type="ARBA" id="ARBA00004007"/>
    </source>
</evidence>
<name>A0A1D1UH94_RAMVA</name>
<dbReference type="PANTHER" id="PTHR21320:SF3">
    <property type="entry name" value="CYTOCHROME C OXIDASE ASSEMBLY PROTEIN COX11, MITOCHONDRIAL-RELATED"/>
    <property type="match status" value="1"/>
</dbReference>
<evidence type="ECO:0000256" key="8">
    <source>
        <dbReference type="SAM" id="MobiDB-lite"/>
    </source>
</evidence>
<comment type="function">
    <text evidence="1">Exerts its effect at some terminal stage of cytochrome c oxidase synthesis, probably by being involved in the insertion of the copper B into subunit I.</text>
</comment>
<dbReference type="EMBL" id="BDGG01000001">
    <property type="protein sequence ID" value="GAU87765.1"/>
    <property type="molecule type" value="Genomic_DNA"/>
</dbReference>
<dbReference type="Proteomes" id="UP000186922">
    <property type="component" value="Unassembled WGS sequence"/>
</dbReference>
<organism evidence="10 11">
    <name type="scientific">Ramazzottius varieornatus</name>
    <name type="common">Water bear</name>
    <name type="synonym">Tardigrade</name>
    <dbReference type="NCBI Taxonomy" id="947166"/>
    <lineage>
        <taxon>Eukaryota</taxon>
        <taxon>Metazoa</taxon>
        <taxon>Ecdysozoa</taxon>
        <taxon>Tardigrada</taxon>
        <taxon>Eutardigrada</taxon>
        <taxon>Parachela</taxon>
        <taxon>Hypsibioidea</taxon>
        <taxon>Ramazzottiidae</taxon>
        <taxon>Ramazzottius</taxon>
    </lineage>
</organism>
<evidence type="ECO:0000256" key="2">
    <source>
        <dbReference type="ARBA" id="ARBA00004243"/>
    </source>
</evidence>
<evidence type="ECO:0000256" key="5">
    <source>
        <dbReference type="ARBA" id="ARBA00023136"/>
    </source>
</evidence>
<protein>
    <recommendedName>
        <fullName evidence="7">Cytochrome c oxidase assembly protein COX11, mitochondrial</fullName>
    </recommendedName>
</protein>
<evidence type="ECO:0000313" key="11">
    <source>
        <dbReference type="Proteomes" id="UP000186922"/>
    </source>
</evidence>
<keyword evidence="5 9" id="KW-0472">Membrane</keyword>
<dbReference type="Gene3D" id="2.60.370.10">
    <property type="entry name" value="Ctag/Cox11"/>
    <property type="match status" value="1"/>
</dbReference>
<evidence type="ECO:0000256" key="6">
    <source>
        <dbReference type="ARBA" id="ARBA00063165"/>
    </source>
</evidence>
<keyword evidence="11" id="KW-1185">Reference proteome</keyword>
<evidence type="ECO:0000256" key="4">
    <source>
        <dbReference type="ARBA" id="ARBA00022989"/>
    </source>
</evidence>
<comment type="caution">
    <text evidence="10">The sequence shown here is derived from an EMBL/GenBank/DDBJ whole genome shotgun (WGS) entry which is preliminary data.</text>
</comment>
<dbReference type="GO" id="GO:0005507">
    <property type="term" value="F:copper ion binding"/>
    <property type="evidence" value="ECO:0007669"/>
    <property type="project" value="InterPro"/>
</dbReference>
<comment type="subunit">
    <text evidence="6">Interacts with CNNM4/ACDP4. Interacts with RANBP2.</text>
</comment>
<feature type="region of interest" description="Disordered" evidence="8">
    <location>
        <begin position="282"/>
        <end position="301"/>
    </location>
</feature>
<keyword evidence="3 9" id="KW-0812">Transmembrane</keyword>
<dbReference type="NCBIfam" id="NF003465">
    <property type="entry name" value="PRK05089.1"/>
    <property type="match status" value="1"/>
</dbReference>
<dbReference type="OrthoDB" id="1704689at2759"/>
<reference evidence="10 11" key="1">
    <citation type="journal article" date="2016" name="Nat. Commun.">
        <title>Extremotolerant tardigrade genome and improved radiotolerance of human cultured cells by tardigrade-unique protein.</title>
        <authorList>
            <person name="Hashimoto T."/>
            <person name="Horikawa D.D."/>
            <person name="Saito Y."/>
            <person name="Kuwahara H."/>
            <person name="Kozuka-Hata H."/>
            <person name="Shin-I T."/>
            <person name="Minakuchi Y."/>
            <person name="Ohishi K."/>
            <person name="Motoyama A."/>
            <person name="Aizu T."/>
            <person name="Enomoto A."/>
            <person name="Kondo K."/>
            <person name="Tanaka S."/>
            <person name="Hara Y."/>
            <person name="Koshikawa S."/>
            <person name="Sagara H."/>
            <person name="Miura T."/>
            <person name="Yokobori S."/>
            <person name="Miyagawa K."/>
            <person name="Suzuki Y."/>
            <person name="Kubo T."/>
            <person name="Oyama M."/>
            <person name="Kohara Y."/>
            <person name="Fujiyama A."/>
            <person name="Arakawa K."/>
            <person name="Katayama T."/>
            <person name="Toyoda A."/>
            <person name="Kunieda T."/>
        </authorList>
    </citation>
    <scope>NUCLEOTIDE SEQUENCE [LARGE SCALE GENOMIC DNA]</scope>
    <source>
        <strain evidence="10 11">YOKOZUNA-1</strain>
    </source>
</reference>
<dbReference type="AlphaFoldDB" id="A0A1D1UH94"/>